<accession>A0AAV2YS94</accession>
<keyword evidence="2" id="KW-1133">Transmembrane helix</keyword>
<feature type="compositionally biased region" description="Polar residues" evidence="1">
    <location>
        <begin position="256"/>
        <end position="265"/>
    </location>
</feature>
<feature type="compositionally biased region" description="Polar residues" evidence="1">
    <location>
        <begin position="276"/>
        <end position="297"/>
    </location>
</feature>
<dbReference type="AlphaFoldDB" id="A0AAV2YS94"/>
<keyword evidence="2" id="KW-0812">Transmembrane</keyword>
<keyword evidence="4" id="KW-1185">Reference proteome</keyword>
<organism evidence="3 4">
    <name type="scientific">Lagenidium giganteum</name>
    <dbReference type="NCBI Taxonomy" id="4803"/>
    <lineage>
        <taxon>Eukaryota</taxon>
        <taxon>Sar</taxon>
        <taxon>Stramenopiles</taxon>
        <taxon>Oomycota</taxon>
        <taxon>Peronosporomycetes</taxon>
        <taxon>Pythiales</taxon>
        <taxon>Pythiaceae</taxon>
    </lineage>
</organism>
<evidence type="ECO:0000256" key="2">
    <source>
        <dbReference type="SAM" id="Phobius"/>
    </source>
</evidence>
<feature type="region of interest" description="Disordered" evidence="1">
    <location>
        <begin position="252"/>
        <end position="334"/>
    </location>
</feature>
<dbReference type="Proteomes" id="UP001146120">
    <property type="component" value="Unassembled WGS sequence"/>
</dbReference>
<protein>
    <submittedName>
        <fullName evidence="3">Uncharacterized protein</fullName>
    </submittedName>
</protein>
<reference evidence="3" key="2">
    <citation type="journal article" date="2023" name="Microbiol Resour">
        <title>Decontamination and Annotation of the Draft Genome Sequence of the Oomycete Lagenidium giganteum ARSEF 373.</title>
        <authorList>
            <person name="Morgan W.R."/>
            <person name="Tartar A."/>
        </authorList>
    </citation>
    <scope>NUCLEOTIDE SEQUENCE</scope>
    <source>
        <strain evidence="3">ARSEF 373</strain>
    </source>
</reference>
<evidence type="ECO:0000313" key="4">
    <source>
        <dbReference type="Proteomes" id="UP001146120"/>
    </source>
</evidence>
<name>A0AAV2YS94_9STRA</name>
<feature type="transmembrane region" description="Helical" evidence="2">
    <location>
        <begin position="7"/>
        <end position="24"/>
    </location>
</feature>
<gene>
    <name evidence="3" type="ORF">N0F65_000635</name>
</gene>
<feature type="transmembrane region" description="Helical" evidence="2">
    <location>
        <begin position="149"/>
        <end position="171"/>
    </location>
</feature>
<keyword evidence="2" id="KW-0472">Membrane</keyword>
<comment type="caution">
    <text evidence="3">The sequence shown here is derived from an EMBL/GenBank/DDBJ whole genome shotgun (WGS) entry which is preliminary data.</text>
</comment>
<dbReference type="EMBL" id="DAKRPA010000178">
    <property type="protein sequence ID" value="DAZ96087.1"/>
    <property type="molecule type" value="Genomic_DNA"/>
</dbReference>
<feature type="transmembrane region" description="Helical" evidence="2">
    <location>
        <begin position="205"/>
        <end position="226"/>
    </location>
</feature>
<sequence>MIKLLEITIVALALLLAGITWYLTLMPHWLVQSGHRDASNYYAQGIGLWLNYTEHVGDATFDPGNSLWVPVVASGVQTFEEQCAVDRGFCKQPTGELHRQYCTIMSAYCGLTTTIMQFLTSVISGLALLAVIWSFLLVKGSQRTVIDAYLMQICIFNGIGFLSVATIWYFAMYRVIMDTTFFKDQYSRCSENPKNRSCWAMGPCVYMVISAAVGYPILSVLVATHVTDKFRRFQRALRKLYESTTHVELPAPDVTIKSQNVNSSGEEGGDSIKAPPSSTGSQSGRTQIDLAAQQSLPSLRRIDLKSLPSSVQSFSDDDDRYPRRSPPQSGKDVV</sequence>
<proteinExistence type="predicted"/>
<feature type="transmembrane region" description="Helical" evidence="2">
    <location>
        <begin position="115"/>
        <end position="137"/>
    </location>
</feature>
<evidence type="ECO:0000313" key="3">
    <source>
        <dbReference type="EMBL" id="DAZ96087.1"/>
    </source>
</evidence>
<evidence type="ECO:0000256" key="1">
    <source>
        <dbReference type="SAM" id="MobiDB-lite"/>
    </source>
</evidence>
<reference evidence="3" key="1">
    <citation type="submission" date="2022-11" db="EMBL/GenBank/DDBJ databases">
        <authorList>
            <person name="Morgan W.R."/>
            <person name="Tartar A."/>
        </authorList>
    </citation>
    <scope>NUCLEOTIDE SEQUENCE</scope>
    <source>
        <strain evidence="3">ARSEF 373</strain>
    </source>
</reference>